<dbReference type="Gene3D" id="3.30.70.120">
    <property type="match status" value="1"/>
</dbReference>
<dbReference type="EMBL" id="JAPDNS010000002">
    <property type="protein sequence ID" value="MCW3486131.1"/>
    <property type="molecule type" value="Genomic_DNA"/>
</dbReference>
<gene>
    <name evidence="2" type="ORF">OL497_19675</name>
</gene>
<name>A0ABT3IQ77_9BACT</name>
<dbReference type="RefSeq" id="WP_264732946.1">
    <property type="nucleotide sequence ID" value="NZ_JAPDNR010000001.1"/>
</dbReference>
<dbReference type="InterPro" id="IPR011322">
    <property type="entry name" value="N-reg_PII-like_a/b"/>
</dbReference>
<comment type="similarity">
    <text evidence="1">Belongs to the UPF0166 family.</text>
</comment>
<keyword evidence="3" id="KW-1185">Reference proteome</keyword>
<dbReference type="InterPro" id="IPR015867">
    <property type="entry name" value="N-reg_PII/ATP_PRibTrfase_C"/>
</dbReference>
<dbReference type="PANTHER" id="PTHR35983">
    <property type="entry name" value="UPF0166 PROTEIN TM_0021"/>
    <property type="match status" value="1"/>
</dbReference>
<proteinExistence type="inferred from homology"/>
<sequence length="101" mass="11729">MLQAQIFIDKDDLYGTRPLYEFIMQQLLLNKVKGATVYKGIMGFGANQQMKRPDQMFSFDDPPIVITFIDEDAKVRDVLTRLRQEYKGGFIITHHVDPFEA</sequence>
<dbReference type="Pfam" id="PF02641">
    <property type="entry name" value="DUF190"/>
    <property type="match status" value="1"/>
</dbReference>
<comment type="caution">
    <text evidence="2">The sequence shown here is derived from an EMBL/GenBank/DDBJ whole genome shotgun (WGS) entry which is preliminary data.</text>
</comment>
<reference evidence="2 3" key="1">
    <citation type="submission" date="2022-10" db="EMBL/GenBank/DDBJ databases">
        <title>Chitinophaga nivalis PC15 sp. nov., isolated from Pyeongchang county, South Korea.</title>
        <authorList>
            <person name="Trinh H.N."/>
        </authorList>
    </citation>
    <scope>NUCLEOTIDE SEQUENCE [LARGE SCALE GENOMIC DNA]</scope>
    <source>
        <strain evidence="2 3">PC14</strain>
    </source>
</reference>
<protein>
    <submittedName>
        <fullName evidence="2">DUF190 domain-containing protein</fullName>
    </submittedName>
</protein>
<evidence type="ECO:0000313" key="2">
    <source>
        <dbReference type="EMBL" id="MCW3486131.1"/>
    </source>
</evidence>
<dbReference type="PANTHER" id="PTHR35983:SF1">
    <property type="entry name" value="UPF0166 PROTEIN TM_0021"/>
    <property type="match status" value="1"/>
</dbReference>
<evidence type="ECO:0000313" key="3">
    <source>
        <dbReference type="Proteomes" id="UP001207742"/>
    </source>
</evidence>
<accession>A0ABT3IQ77</accession>
<evidence type="ECO:0000256" key="1">
    <source>
        <dbReference type="ARBA" id="ARBA00010554"/>
    </source>
</evidence>
<organism evidence="2 3">
    <name type="scientific">Chitinophaga nivalis</name>
    <dbReference type="NCBI Taxonomy" id="2991709"/>
    <lineage>
        <taxon>Bacteria</taxon>
        <taxon>Pseudomonadati</taxon>
        <taxon>Bacteroidota</taxon>
        <taxon>Chitinophagia</taxon>
        <taxon>Chitinophagales</taxon>
        <taxon>Chitinophagaceae</taxon>
        <taxon>Chitinophaga</taxon>
    </lineage>
</organism>
<dbReference type="SUPFAM" id="SSF54913">
    <property type="entry name" value="GlnB-like"/>
    <property type="match status" value="1"/>
</dbReference>
<dbReference type="InterPro" id="IPR003793">
    <property type="entry name" value="UPF0166"/>
</dbReference>
<dbReference type="Proteomes" id="UP001207742">
    <property type="component" value="Unassembled WGS sequence"/>
</dbReference>